<keyword evidence="2" id="KW-0808">Transferase</keyword>
<dbReference type="SUPFAM" id="SSF57850">
    <property type="entry name" value="RING/U-box"/>
    <property type="match status" value="2"/>
</dbReference>
<feature type="domain" description="RING-type" evidence="9">
    <location>
        <begin position="497"/>
        <end position="540"/>
    </location>
</feature>
<evidence type="ECO:0000259" key="10">
    <source>
        <dbReference type="PROSITE" id="PS51873"/>
    </source>
</evidence>
<evidence type="ECO:0000313" key="11">
    <source>
        <dbReference type="EMBL" id="TFB01885.1"/>
    </source>
</evidence>
<comment type="pathway">
    <text evidence="1">Protein modification; protein ubiquitination.</text>
</comment>
<dbReference type="PROSITE" id="PS00028">
    <property type="entry name" value="ZINC_FINGER_C2H2_1"/>
    <property type="match status" value="1"/>
</dbReference>
<dbReference type="GO" id="GO:0004386">
    <property type="term" value="F:helicase activity"/>
    <property type="evidence" value="ECO:0007669"/>
    <property type="project" value="UniProtKB-KW"/>
</dbReference>
<evidence type="ECO:0000256" key="8">
    <source>
        <dbReference type="PROSITE-ProRule" id="PRU00175"/>
    </source>
</evidence>
<dbReference type="CDD" id="cd20335">
    <property type="entry name" value="BRcat_RBR"/>
    <property type="match status" value="1"/>
</dbReference>
<dbReference type="EMBL" id="PPTA01000008">
    <property type="protein sequence ID" value="TFB01885.1"/>
    <property type="molecule type" value="Genomic_DNA"/>
</dbReference>
<evidence type="ECO:0000259" key="9">
    <source>
        <dbReference type="PROSITE" id="PS50089"/>
    </source>
</evidence>
<gene>
    <name evidence="11" type="ORF">CCMA1212_006178</name>
</gene>
<keyword evidence="3" id="KW-0479">Metal-binding</keyword>
<keyword evidence="4" id="KW-0677">Repeat</keyword>
<keyword evidence="12" id="KW-1185">Reference proteome</keyword>
<evidence type="ECO:0000256" key="6">
    <source>
        <dbReference type="ARBA" id="ARBA00022786"/>
    </source>
</evidence>
<evidence type="ECO:0000256" key="5">
    <source>
        <dbReference type="ARBA" id="ARBA00022771"/>
    </source>
</evidence>
<keyword evidence="5 8" id="KW-0863">Zinc-finger</keyword>
<name>A0ABY2H3B9_9HYPO</name>
<keyword evidence="11" id="KW-0547">Nucleotide-binding</keyword>
<sequence length="709" mass="78875">MWLGLYELGGAWVKFDGGALVSKVAFASDFSAVEIRNLPQSSTVPFVQEVLEDVGMPTQGLDIGLFEQTAGNRYNAIVQAEDHTFAKVASSKLATYITYRDLQVFPVPPSLPASQSPQVDCRVVHCSWARPTRSAKLLFSTEDAANRLQKMAMDGTYRVLGSRVEASVEGSEDRWIVQITGLSETTEASDVVTDIPESDRPLKVLVKVGDYACDLEYHASVVKAMLQRFGPVTRWVLPPSSDTQRFHAYGLFQEESMARNAAAALHEKLLPFGKATTLSVSIVASVRFKVLGKIYEWIRPRIVAQKAVWEREQTYFHEGRPGEQFRCLRLEGEDHESVARARKFVEKAMSGDIVRVEAKNLRSCKFLAQDESPSVIGSLEWACKVLIIPDLRRSLFRVYGDDELDQKTVEAIATVLQKRIPESHIIDLNGVDFKWASMGGFKYLNSQLTQEALLGVSAEGPQLFIMGPRADYNRAMAIIGRKMTASRQKDPTSGMNCPACFCEPEDPIRMSCGHIYCGACFVRCCEAEMRASREFQIRCPTGTARGGLCGKAFSLTELQEALPSEIFEQALKKSFESYVSRRPAALAYCATPDCDQVYRITPPDSDHAGIFTCNKCLRSVCTICQDSHPEGPCTGLGRDANSVLSKKTKEQLGIKDCPRCSRMMEKSDGCDHMTCSCGAHVCWVCLSFFDTSAECYNHLQRVHRGIYFH</sequence>
<accession>A0ABY2H3B9</accession>
<reference evidence="11 12" key="1">
    <citation type="submission" date="2018-01" db="EMBL/GenBank/DDBJ databases">
        <title>Genome characterization of the sugarcane-associated fungus Trichoderma ghanense CCMA-1212 and their application in lignocelulose bioconversion.</title>
        <authorList>
            <person name="Steindorff A.S."/>
            <person name="Mendes T.D."/>
            <person name="Vilela E.S.D."/>
            <person name="Rodrigues D.S."/>
            <person name="Formighieri E.F."/>
            <person name="Melo I.S."/>
            <person name="Favaro L.C.L."/>
        </authorList>
    </citation>
    <scope>NUCLEOTIDE SEQUENCE [LARGE SCALE GENOMIC DNA]</scope>
    <source>
        <strain evidence="11 12">CCMA-1212</strain>
    </source>
</reference>
<keyword evidence="11" id="KW-0067">ATP-binding</keyword>
<dbReference type="InterPro" id="IPR051628">
    <property type="entry name" value="LUBAC_E3_Ligases"/>
</dbReference>
<dbReference type="InterPro" id="IPR013083">
    <property type="entry name" value="Znf_RING/FYVE/PHD"/>
</dbReference>
<protein>
    <submittedName>
        <fullName evidence="11">ATP-dependent RNA helicase</fullName>
    </submittedName>
</protein>
<dbReference type="InterPro" id="IPR013087">
    <property type="entry name" value="Znf_C2H2_type"/>
</dbReference>
<dbReference type="PROSITE" id="PS50089">
    <property type="entry name" value="ZF_RING_2"/>
    <property type="match status" value="1"/>
</dbReference>
<dbReference type="Gene3D" id="1.20.120.1750">
    <property type="match status" value="1"/>
</dbReference>
<feature type="domain" description="RING-type" evidence="10">
    <location>
        <begin position="493"/>
        <end position="702"/>
    </location>
</feature>
<proteinExistence type="predicted"/>
<evidence type="ECO:0000256" key="2">
    <source>
        <dbReference type="ARBA" id="ARBA00022679"/>
    </source>
</evidence>
<evidence type="ECO:0000256" key="7">
    <source>
        <dbReference type="ARBA" id="ARBA00022833"/>
    </source>
</evidence>
<organism evidence="11 12">
    <name type="scientific">Trichoderma ghanense</name>
    <dbReference type="NCBI Taxonomy" id="65468"/>
    <lineage>
        <taxon>Eukaryota</taxon>
        <taxon>Fungi</taxon>
        <taxon>Dikarya</taxon>
        <taxon>Ascomycota</taxon>
        <taxon>Pezizomycotina</taxon>
        <taxon>Sordariomycetes</taxon>
        <taxon>Hypocreomycetidae</taxon>
        <taxon>Hypocreales</taxon>
        <taxon>Hypocreaceae</taxon>
        <taxon>Trichoderma</taxon>
    </lineage>
</organism>
<evidence type="ECO:0000256" key="3">
    <source>
        <dbReference type="ARBA" id="ARBA00022723"/>
    </source>
</evidence>
<dbReference type="InterPro" id="IPR044066">
    <property type="entry name" value="TRIAD_supradom"/>
</dbReference>
<evidence type="ECO:0000256" key="1">
    <source>
        <dbReference type="ARBA" id="ARBA00004906"/>
    </source>
</evidence>
<dbReference type="Pfam" id="PF26200">
    <property type="entry name" value="Rcat_RNF216"/>
    <property type="match status" value="1"/>
</dbReference>
<evidence type="ECO:0000256" key="4">
    <source>
        <dbReference type="ARBA" id="ARBA00022737"/>
    </source>
</evidence>
<dbReference type="GeneID" id="300577864"/>
<dbReference type="Gene3D" id="3.30.40.10">
    <property type="entry name" value="Zinc/RING finger domain, C3HC4 (zinc finger)"/>
    <property type="match status" value="1"/>
</dbReference>
<keyword evidence="11" id="KW-0378">Hydrolase</keyword>
<dbReference type="InterPro" id="IPR001841">
    <property type="entry name" value="Znf_RING"/>
</dbReference>
<keyword evidence="6" id="KW-0833">Ubl conjugation pathway</keyword>
<dbReference type="Pfam" id="PF01485">
    <property type="entry name" value="IBR"/>
    <property type="match status" value="1"/>
</dbReference>
<dbReference type="PANTHER" id="PTHR22770">
    <property type="entry name" value="UBIQUITIN CONJUGATING ENZYME 7 INTERACTING PROTEIN-RELATED"/>
    <property type="match status" value="1"/>
</dbReference>
<comment type="caution">
    <text evidence="11">The sequence shown here is derived from an EMBL/GenBank/DDBJ whole genome shotgun (WGS) entry which is preliminary data.</text>
</comment>
<dbReference type="PANTHER" id="PTHR22770:SF13">
    <property type="entry name" value="RING-TYPE DOMAIN-CONTAINING PROTEIN"/>
    <property type="match status" value="1"/>
</dbReference>
<dbReference type="RefSeq" id="XP_073558086.1">
    <property type="nucleotide sequence ID" value="XM_073703414.1"/>
</dbReference>
<dbReference type="PROSITE" id="PS51873">
    <property type="entry name" value="TRIAD"/>
    <property type="match status" value="1"/>
</dbReference>
<keyword evidence="11" id="KW-0347">Helicase</keyword>
<evidence type="ECO:0000313" key="12">
    <source>
        <dbReference type="Proteomes" id="UP001642720"/>
    </source>
</evidence>
<dbReference type="InterPro" id="IPR002867">
    <property type="entry name" value="IBR_dom"/>
</dbReference>
<keyword evidence="7" id="KW-0862">Zinc</keyword>
<dbReference type="Proteomes" id="UP001642720">
    <property type="component" value="Unassembled WGS sequence"/>
</dbReference>
<dbReference type="CDD" id="cd22585">
    <property type="entry name" value="Rcat_RBR_DEAH12-like"/>
    <property type="match status" value="1"/>
</dbReference>